<protein>
    <submittedName>
        <fullName evidence="3">Uncharacterized protein</fullName>
    </submittedName>
</protein>
<reference evidence="3 4" key="1">
    <citation type="submission" date="2024-05" db="EMBL/GenBank/DDBJ databases">
        <title>Culex pipiens pipiens assembly and annotation.</title>
        <authorList>
            <person name="Alout H."/>
            <person name="Durand T."/>
        </authorList>
    </citation>
    <scope>NUCLEOTIDE SEQUENCE [LARGE SCALE GENOMIC DNA]</scope>
    <source>
        <strain evidence="3">HA-2024</strain>
        <tissue evidence="3">Whole body</tissue>
    </source>
</reference>
<accession>A0ABD1D4X3</accession>
<gene>
    <name evidence="3" type="ORF">pipiens_011773</name>
</gene>
<keyword evidence="1" id="KW-0472">Membrane</keyword>
<keyword evidence="4" id="KW-1185">Reference proteome</keyword>
<keyword evidence="1" id="KW-0812">Transmembrane</keyword>
<organism evidence="3 4">
    <name type="scientific">Culex pipiens pipiens</name>
    <name type="common">Northern house mosquito</name>
    <dbReference type="NCBI Taxonomy" id="38569"/>
    <lineage>
        <taxon>Eukaryota</taxon>
        <taxon>Metazoa</taxon>
        <taxon>Ecdysozoa</taxon>
        <taxon>Arthropoda</taxon>
        <taxon>Hexapoda</taxon>
        <taxon>Insecta</taxon>
        <taxon>Pterygota</taxon>
        <taxon>Neoptera</taxon>
        <taxon>Endopterygota</taxon>
        <taxon>Diptera</taxon>
        <taxon>Nematocera</taxon>
        <taxon>Culicoidea</taxon>
        <taxon>Culicidae</taxon>
        <taxon>Culicinae</taxon>
        <taxon>Culicini</taxon>
        <taxon>Culex</taxon>
        <taxon>Culex</taxon>
    </lineage>
</organism>
<evidence type="ECO:0000313" key="4">
    <source>
        <dbReference type="Proteomes" id="UP001562425"/>
    </source>
</evidence>
<evidence type="ECO:0000256" key="1">
    <source>
        <dbReference type="SAM" id="Phobius"/>
    </source>
</evidence>
<keyword evidence="2" id="KW-0732">Signal</keyword>
<proteinExistence type="predicted"/>
<feature type="transmembrane region" description="Helical" evidence="1">
    <location>
        <begin position="48"/>
        <end position="68"/>
    </location>
</feature>
<dbReference type="Proteomes" id="UP001562425">
    <property type="component" value="Unassembled WGS sequence"/>
</dbReference>
<comment type="caution">
    <text evidence="3">The sequence shown here is derived from an EMBL/GenBank/DDBJ whole genome shotgun (WGS) entry which is preliminary data.</text>
</comment>
<sequence>MTRRPRSTLIQVLLGLLIATGVASQAPASEFTFGTYLPTLTPCYKSPIGMNHTTALLLLLLILAGAFFPGSEAQITSNFFPASEYTFGTYTPVLTPCFSSNVNRYAFSLFPTMQTFMFTPATVIRYIRVWSENLVPFYANVLTGGVGTAVATAVQVSSVHGGRLQVNIQAYCV</sequence>
<evidence type="ECO:0000256" key="2">
    <source>
        <dbReference type="SAM" id="SignalP"/>
    </source>
</evidence>
<feature type="signal peptide" evidence="2">
    <location>
        <begin position="1"/>
        <end position="24"/>
    </location>
</feature>
<name>A0ABD1D4X3_CULPP</name>
<evidence type="ECO:0000313" key="3">
    <source>
        <dbReference type="EMBL" id="KAL1394677.1"/>
    </source>
</evidence>
<dbReference type="AlphaFoldDB" id="A0ABD1D4X3"/>
<dbReference type="EMBL" id="JBEHCU010007476">
    <property type="protein sequence ID" value="KAL1394677.1"/>
    <property type="molecule type" value="Genomic_DNA"/>
</dbReference>
<keyword evidence="1" id="KW-1133">Transmembrane helix</keyword>
<feature type="chain" id="PRO_5044806476" evidence="2">
    <location>
        <begin position="25"/>
        <end position="173"/>
    </location>
</feature>